<evidence type="ECO:0000313" key="3">
    <source>
        <dbReference type="RefSeq" id="XP_014493464.1"/>
    </source>
</evidence>
<dbReference type="Proteomes" id="UP000087766">
    <property type="component" value="Chromosome 1"/>
</dbReference>
<feature type="compositionally biased region" description="Basic and acidic residues" evidence="1">
    <location>
        <begin position="271"/>
        <end position="280"/>
    </location>
</feature>
<sequence>MRRYSETARRVKGVSHEFIINNLPNYLKPGFVSENLYAKLPKTMEELQEKMTKFIKMEDQRHYRKKIEAPVTDAKRDDRRTGDRGCNQRPLRRELKAPLGPRYDHYTHLTAPREKVFDKAFQANLITIHKRRTPRDADASKICRFHDNQGHSTEGCQELKDEIERLVRAGYLREFVKAETSQRGCSPQRGRSPRKYKRSPEPSRRKPERTRQPSRSRSRKRDTTPKGRIDTISGGFAGGGASSSARKRHLRNLRSVHTIARNPLSMPDITFTDRDFHAPDPEQDDPMVITA</sequence>
<feature type="region of interest" description="Disordered" evidence="1">
    <location>
        <begin position="178"/>
        <end position="247"/>
    </location>
</feature>
<evidence type="ECO:0000256" key="1">
    <source>
        <dbReference type="SAM" id="MobiDB-lite"/>
    </source>
</evidence>
<protein>
    <submittedName>
        <fullName evidence="3">Uncharacterized protein LOC106755762</fullName>
    </submittedName>
</protein>
<dbReference type="AlphaFoldDB" id="A0A1S3TI65"/>
<feature type="compositionally biased region" description="Basic and acidic residues" evidence="1">
    <location>
        <begin position="198"/>
        <end position="211"/>
    </location>
</feature>
<reference evidence="3" key="2">
    <citation type="submission" date="2025-08" db="UniProtKB">
        <authorList>
            <consortium name="RefSeq"/>
        </authorList>
    </citation>
    <scope>IDENTIFICATION</scope>
    <source>
        <tissue evidence="3">Leaf</tissue>
    </source>
</reference>
<proteinExistence type="predicted"/>
<gene>
    <name evidence="3" type="primary">LOC106755762</name>
</gene>
<organism evidence="2 3">
    <name type="scientific">Vigna radiata var. radiata</name>
    <name type="common">Mung bean</name>
    <name type="synonym">Phaseolus aureus</name>
    <dbReference type="NCBI Taxonomy" id="3916"/>
    <lineage>
        <taxon>Eukaryota</taxon>
        <taxon>Viridiplantae</taxon>
        <taxon>Streptophyta</taxon>
        <taxon>Embryophyta</taxon>
        <taxon>Tracheophyta</taxon>
        <taxon>Spermatophyta</taxon>
        <taxon>Magnoliopsida</taxon>
        <taxon>eudicotyledons</taxon>
        <taxon>Gunneridae</taxon>
        <taxon>Pentapetalae</taxon>
        <taxon>rosids</taxon>
        <taxon>fabids</taxon>
        <taxon>Fabales</taxon>
        <taxon>Fabaceae</taxon>
        <taxon>Papilionoideae</taxon>
        <taxon>50 kb inversion clade</taxon>
        <taxon>NPAAA clade</taxon>
        <taxon>indigoferoid/millettioid clade</taxon>
        <taxon>Phaseoleae</taxon>
        <taxon>Vigna</taxon>
    </lineage>
</organism>
<feature type="region of interest" description="Disordered" evidence="1">
    <location>
        <begin position="267"/>
        <end position="291"/>
    </location>
</feature>
<reference evidence="2" key="1">
    <citation type="journal article" date="2014" name="Nat. Commun.">
        <title>Genome sequence of mungbean and insights into evolution within Vigna species.</title>
        <authorList>
            <person name="Kang Y.J."/>
            <person name="Kim S.K."/>
            <person name="Kim M.Y."/>
            <person name="Lestari P."/>
            <person name="Kim K.H."/>
            <person name="Ha B.K."/>
            <person name="Jun T.H."/>
            <person name="Hwang W.J."/>
            <person name="Lee T."/>
            <person name="Lee J."/>
            <person name="Shim S."/>
            <person name="Yoon M.Y."/>
            <person name="Jang Y.E."/>
            <person name="Han K.S."/>
            <person name="Taeprayoon P."/>
            <person name="Yoon N."/>
            <person name="Somta P."/>
            <person name="Tanya P."/>
            <person name="Kim K.S."/>
            <person name="Gwag J.G."/>
            <person name="Moon J.K."/>
            <person name="Lee Y.H."/>
            <person name="Park B.S."/>
            <person name="Bombarely A."/>
            <person name="Doyle J.J."/>
            <person name="Jackson S.A."/>
            <person name="Schafleitner R."/>
            <person name="Srinives P."/>
            <person name="Varshney R.K."/>
            <person name="Lee S.H."/>
        </authorList>
    </citation>
    <scope>NUCLEOTIDE SEQUENCE [LARGE SCALE GENOMIC DNA]</scope>
    <source>
        <strain evidence="2">cv. VC1973A</strain>
    </source>
</reference>
<feature type="compositionally biased region" description="Basic and acidic residues" evidence="1">
    <location>
        <begin position="73"/>
        <end position="83"/>
    </location>
</feature>
<keyword evidence="2" id="KW-1185">Reference proteome</keyword>
<accession>A0A1S3TI65</accession>
<dbReference type="OrthoDB" id="1740536at2759"/>
<name>A0A1S3TI65_VIGRR</name>
<dbReference type="KEGG" id="vra:106755762"/>
<evidence type="ECO:0000313" key="2">
    <source>
        <dbReference type="Proteomes" id="UP000087766"/>
    </source>
</evidence>
<dbReference type="GeneID" id="106755762"/>
<feature type="region of interest" description="Disordered" evidence="1">
    <location>
        <begin position="72"/>
        <end position="97"/>
    </location>
</feature>
<dbReference type="RefSeq" id="XP_014493464.1">
    <property type="nucleotide sequence ID" value="XM_014637978.1"/>
</dbReference>